<keyword evidence="2" id="KW-1185">Reference proteome</keyword>
<comment type="caution">
    <text evidence="1">The sequence shown here is derived from an EMBL/GenBank/DDBJ whole genome shotgun (WGS) entry which is preliminary data.</text>
</comment>
<proteinExistence type="predicted"/>
<protein>
    <submittedName>
        <fullName evidence="1">Uncharacterized protein</fullName>
    </submittedName>
</protein>
<dbReference type="AlphaFoldDB" id="A0A512JR41"/>
<name>A0A512JR41_9HYPH</name>
<evidence type="ECO:0000313" key="2">
    <source>
        <dbReference type="Proteomes" id="UP000321750"/>
    </source>
</evidence>
<dbReference type="Proteomes" id="UP000321750">
    <property type="component" value="Unassembled WGS sequence"/>
</dbReference>
<evidence type="ECO:0000313" key="1">
    <source>
        <dbReference type="EMBL" id="GEP12411.1"/>
    </source>
</evidence>
<reference evidence="1 2" key="1">
    <citation type="submission" date="2019-07" db="EMBL/GenBank/DDBJ databases">
        <title>Whole genome shotgun sequence of Methylobacterium gnaphalii NBRC 107716.</title>
        <authorList>
            <person name="Hosoyama A."/>
            <person name="Uohara A."/>
            <person name="Ohji S."/>
            <person name="Ichikawa N."/>
        </authorList>
    </citation>
    <scope>NUCLEOTIDE SEQUENCE [LARGE SCALE GENOMIC DNA]</scope>
    <source>
        <strain evidence="1 2">NBRC 107716</strain>
    </source>
</reference>
<gene>
    <name evidence="1" type="ORF">MGN01_42560</name>
</gene>
<sequence>MVLEDRSFADSYSDAELASVADKVIGHFGGKPVQLTATIIRERRKIRGGIRAAAVVSQVLNELVLTRPPARDWARSALQRLHGA</sequence>
<organism evidence="1 2">
    <name type="scientific">Methylobacterium gnaphalii</name>
    <dbReference type="NCBI Taxonomy" id="1010610"/>
    <lineage>
        <taxon>Bacteria</taxon>
        <taxon>Pseudomonadati</taxon>
        <taxon>Pseudomonadota</taxon>
        <taxon>Alphaproteobacteria</taxon>
        <taxon>Hyphomicrobiales</taxon>
        <taxon>Methylobacteriaceae</taxon>
        <taxon>Methylobacterium</taxon>
    </lineage>
</organism>
<accession>A0A512JR41</accession>
<dbReference type="EMBL" id="BJZV01000039">
    <property type="protein sequence ID" value="GEP12411.1"/>
    <property type="molecule type" value="Genomic_DNA"/>
</dbReference>